<reference evidence="3 4" key="1">
    <citation type="submission" date="2024-05" db="EMBL/GenBank/DDBJ databases">
        <title>A draft genome resource for the thread blight pathogen Marasmius tenuissimus strain MS-2.</title>
        <authorList>
            <person name="Yulfo-Soto G.E."/>
            <person name="Baruah I.K."/>
            <person name="Amoako-Attah I."/>
            <person name="Bukari Y."/>
            <person name="Meinhardt L.W."/>
            <person name="Bailey B.A."/>
            <person name="Cohen S.P."/>
        </authorList>
    </citation>
    <scope>NUCLEOTIDE SEQUENCE [LARGE SCALE GENOMIC DNA]</scope>
    <source>
        <strain evidence="3 4">MS-2</strain>
    </source>
</reference>
<dbReference type="EMBL" id="JBBXMP010000004">
    <property type="protein sequence ID" value="KAL0071291.1"/>
    <property type="molecule type" value="Genomic_DNA"/>
</dbReference>
<evidence type="ECO:0000256" key="1">
    <source>
        <dbReference type="SAM" id="MobiDB-lite"/>
    </source>
</evidence>
<keyword evidence="4" id="KW-1185">Reference proteome</keyword>
<evidence type="ECO:0000256" key="2">
    <source>
        <dbReference type="SAM" id="SignalP"/>
    </source>
</evidence>
<feature type="region of interest" description="Disordered" evidence="1">
    <location>
        <begin position="28"/>
        <end position="49"/>
    </location>
</feature>
<proteinExistence type="predicted"/>
<evidence type="ECO:0000313" key="3">
    <source>
        <dbReference type="EMBL" id="KAL0071291.1"/>
    </source>
</evidence>
<gene>
    <name evidence="3" type="ORF">AAF712_001857</name>
</gene>
<organism evidence="3 4">
    <name type="scientific">Marasmius tenuissimus</name>
    <dbReference type="NCBI Taxonomy" id="585030"/>
    <lineage>
        <taxon>Eukaryota</taxon>
        <taxon>Fungi</taxon>
        <taxon>Dikarya</taxon>
        <taxon>Basidiomycota</taxon>
        <taxon>Agaricomycotina</taxon>
        <taxon>Agaricomycetes</taxon>
        <taxon>Agaricomycetidae</taxon>
        <taxon>Agaricales</taxon>
        <taxon>Marasmiineae</taxon>
        <taxon>Marasmiaceae</taxon>
        <taxon>Marasmius</taxon>
    </lineage>
</organism>
<feature type="chain" id="PRO_5045319516" evidence="2">
    <location>
        <begin position="28"/>
        <end position="139"/>
    </location>
</feature>
<keyword evidence="2" id="KW-0732">Signal</keyword>
<feature type="signal peptide" evidence="2">
    <location>
        <begin position="1"/>
        <end position="27"/>
    </location>
</feature>
<dbReference type="Proteomes" id="UP001437256">
    <property type="component" value="Unassembled WGS sequence"/>
</dbReference>
<protein>
    <submittedName>
        <fullName evidence="3">Uncharacterized protein</fullName>
    </submittedName>
</protein>
<sequence>MHSSSRLFAAALFLIAVVGTGYNDASALPTPEPAKTPKHPKHDTPKLDTSAYKAYSGSVGNAKGGKVRRGGILDIASLNGGLAGSSSLLKLPTDKPDCEDGVKYPETVGEREYHGAGLLDVDTLGLDHKRLGLRGLGIN</sequence>
<name>A0ABR3ABK8_9AGAR</name>
<comment type="caution">
    <text evidence="3">The sequence shown here is derived from an EMBL/GenBank/DDBJ whole genome shotgun (WGS) entry which is preliminary data.</text>
</comment>
<accession>A0ABR3ABK8</accession>
<evidence type="ECO:0000313" key="4">
    <source>
        <dbReference type="Proteomes" id="UP001437256"/>
    </source>
</evidence>